<comment type="subcellular location">
    <subcellularLocation>
        <location evidence="3">Cytoplasm</location>
    </subcellularLocation>
</comment>
<evidence type="ECO:0000313" key="5">
    <source>
        <dbReference type="EMBL" id="SFC31215.1"/>
    </source>
</evidence>
<gene>
    <name evidence="3" type="primary">glk</name>
    <name evidence="5" type="ORF">SAMN05421848_0998</name>
</gene>
<dbReference type="Gene3D" id="3.30.420.40">
    <property type="match status" value="1"/>
</dbReference>
<keyword evidence="3" id="KW-0547">Nucleotide-binding</keyword>
<dbReference type="GO" id="GO:0005829">
    <property type="term" value="C:cytosol"/>
    <property type="evidence" value="ECO:0007669"/>
    <property type="project" value="TreeGrafter"/>
</dbReference>
<dbReference type="Gene3D" id="3.40.367.20">
    <property type="match status" value="1"/>
</dbReference>
<keyword evidence="1 3" id="KW-0808">Transferase</keyword>
<dbReference type="STRING" id="402385.SAMN05421848_0998"/>
<dbReference type="Pfam" id="PF02685">
    <property type="entry name" value="Glucokinase"/>
    <property type="match status" value="1"/>
</dbReference>
<dbReference type="EMBL" id="FOLY01000002">
    <property type="protein sequence ID" value="SFC31215.1"/>
    <property type="molecule type" value="Genomic_DNA"/>
</dbReference>
<dbReference type="PANTHER" id="PTHR47690">
    <property type="entry name" value="GLUCOKINASE"/>
    <property type="match status" value="1"/>
</dbReference>
<dbReference type="InterPro" id="IPR050201">
    <property type="entry name" value="Bacterial_glucokinase"/>
</dbReference>
<evidence type="ECO:0000256" key="2">
    <source>
        <dbReference type="ARBA" id="ARBA00022777"/>
    </source>
</evidence>
<dbReference type="HAMAP" id="MF_00524">
    <property type="entry name" value="Glucokinase"/>
    <property type="match status" value="1"/>
</dbReference>
<proteinExistence type="inferred from homology"/>
<accession>A0A1I1I592</accession>
<dbReference type="InterPro" id="IPR003836">
    <property type="entry name" value="Glucokinase"/>
</dbReference>
<dbReference type="GO" id="GO:0005524">
    <property type="term" value="F:ATP binding"/>
    <property type="evidence" value="ECO:0007669"/>
    <property type="project" value="UniProtKB-UniRule"/>
</dbReference>
<comment type="catalytic activity">
    <reaction evidence="3">
        <text>D-glucose + ATP = D-glucose 6-phosphate + ADP + H(+)</text>
        <dbReference type="Rhea" id="RHEA:17825"/>
        <dbReference type="ChEBI" id="CHEBI:4167"/>
        <dbReference type="ChEBI" id="CHEBI:15378"/>
        <dbReference type="ChEBI" id="CHEBI:30616"/>
        <dbReference type="ChEBI" id="CHEBI:61548"/>
        <dbReference type="ChEBI" id="CHEBI:456216"/>
        <dbReference type="EC" id="2.7.1.2"/>
    </reaction>
</comment>
<keyword evidence="3" id="KW-0067">ATP-binding</keyword>
<protein>
    <recommendedName>
        <fullName evidence="3">Glucokinase</fullName>
        <ecNumber evidence="3">2.7.1.2</ecNumber>
    </recommendedName>
    <alternativeName>
        <fullName evidence="3">Glucose kinase</fullName>
    </alternativeName>
</protein>
<dbReference type="OrthoDB" id="9800595at2"/>
<dbReference type="SUPFAM" id="SSF53067">
    <property type="entry name" value="Actin-like ATPase domain"/>
    <property type="match status" value="1"/>
</dbReference>
<organism evidence="5 6">
    <name type="scientific">Kushneria avicenniae</name>
    <dbReference type="NCBI Taxonomy" id="402385"/>
    <lineage>
        <taxon>Bacteria</taxon>
        <taxon>Pseudomonadati</taxon>
        <taxon>Pseudomonadota</taxon>
        <taxon>Gammaproteobacteria</taxon>
        <taxon>Oceanospirillales</taxon>
        <taxon>Halomonadaceae</taxon>
        <taxon>Kushneria</taxon>
    </lineage>
</organism>
<keyword evidence="6" id="KW-1185">Reference proteome</keyword>
<dbReference type="GO" id="GO:0006096">
    <property type="term" value="P:glycolytic process"/>
    <property type="evidence" value="ECO:0007669"/>
    <property type="project" value="UniProtKB-UniRule"/>
</dbReference>
<dbReference type="GO" id="GO:0004340">
    <property type="term" value="F:glucokinase activity"/>
    <property type="evidence" value="ECO:0007669"/>
    <property type="project" value="UniProtKB-UniRule"/>
</dbReference>
<comment type="similarity">
    <text evidence="3 4">Belongs to the bacterial glucokinase family.</text>
</comment>
<name>A0A1I1I592_9GAMM</name>
<dbReference type="EC" id="2.7.1.2" evidence="3"/>
<sequence>MTRPALVGDIGGTNARFALVTPGAFDLHDIQTLACADYANLDDAVNAYLDGINAERPSEACLAFACPVHDDEIKMTNNPWRFSKNAMKQSLGLDNFKVINDFTAMALGLPHIPDEDLVNLGNGHSEPGRARLVIGPGTGLGLAGLAPSQRFWIPLSAEGGHASFAPVDDFEIRLLQWFRDRYGRVSIERVLCGQGLLDIYTAMCEFEGHECNLSTPACVSEAARKEQDTVAHQAVLRFCKILGDATGDAALTLGARGGVYLCGGILPRILDILRISDFRKAFADKGRMSPYNADIATWVVTAKWTGLLGAAEALHNEEVT</sequence>
<keyword evidence="3" id="KW-0963">Cytoplasm</keyword>
<dbReference type="PANTHER" id="PTHR47690:SF1">
    <property type="entry name" value="GLUCOKINASE"/>
    <property type="match status" value="1"/>
</dbReference>
<dbReference type="InterPro" id="IPR043129">
    <property type="entry name" value="ATPase_NBD"/>
</dbReference>
<evidence type="ECO:0000256" key="3">
    <source>
        <dbReference type="HAMAP-Rule" id="MF_00524"/>
    </source>
</evidence>
<dbReference type="Proteomes" id="UP000199046">
    <property type="component" value="Unassembled WGS sequence"/>
</dbReference>
<dbReference type="GO" id="GO:0005536">
    <property type="term" value="F:D-glucose binding"/>
    <property type="evidence" value="ECO:0007669"/>
    <property type="project" value="InterPro"/>
</dbReference>
<keyword evidence="2 3" id="KW-0418">Kinase</keyword>
<dbReference type="CDD" id="cd24008">
    <property type="entry name" value="ASKHA_NBD_GLK"/>
    <property type="match status" value="1"/>
</dbReference>
<dbReference type="NCBIfam" id="TIGR00749">
    <property type="entry name" value="glk"/>
    <property type="match status" value="1"/>
</dbReference>
<evidence type="ECO:0000256" key="4">
    <source>
        <dbReference type="RuleBase" id="RU004046"/>
    </source>
</evidence>
<dbReference type="RefSeq" id="WP_090131364.1">
    <property type="nucleotide sequence ID" value="NZ_FOLY01000002.1"/>
</dbReference>
<evidence type="ECO:0000256" key="1">
    <source>
        <dbReference type="ARBA" id="ARBA00022679"/>
    </source>
</evidence>
<feature type="binding site" evidence="3">
    <location>
        <begin position="8"/>
        <end position="13"/>
    </location>
    <ligand>
        <name>ATP</name>
        <dbReference type="ChEBI" id="CHEBI:30616"/>
    </ligand>
</feature>
<evidence type="ECO:0000313" key="6">
    <source>
        <dbReference type="Proteomes" id="UP000199046"/>
    </source>
</evidence>
<dbReference type="AlphaFoldDB" id="A0A1I1I592"/>
<keyword evidence="3" id="KW-0324">Glycolysis</keyword>
<reference evidence="6" key="1">
    <citation type="submission" date="2016-10" db="EMBL/GenBank/DDBJ databases">
        <authorList>
            <person name="Varghese N."/>
            <person name="Submissions S."/>
        </authorList>
    </citation>
    <scope>NUCLEOTIDE SEQUENCE [LARGE SCALE GENOMIC DNA]</scope>
    <source>
        <strain evidence="6">DSM 23439</strain>
    </source>
</reference>